<sequence length="772" mass="82314">MDASLSADVLPTPDQKWSGVTFSDASPRPRIFTFAAGLLVIVHDATLASSPGSLAVQVDGHTVPAPVTALRLTEGSLSLQIIMARRSAVLRAPGADESFLVEVFRDSTMDFAGYADRASGSGNVIDFGAFVGGLPLGMQASLLYALVGACTNIFKIEPGHQLVREALRLASSNAPDRSAGPSAQALSATADPHSVWAVPGSHPAGSWYLLTARSTRRIAAPVAGVFVLDEPLRPSETTLLLPPGRPGHHAPKPLLLRAGPASLPRLLESVPGREAAERALAAALARRVAAEPGNSKLKQLLRDRRLLAPLVPAQVLDNPARPVGAALEIAVSDGEGGVFIGGWMRDPFHMVTGGLALRDPLTGLRQEVPKAITKWHARPDLAERLSKTLHGTADSNPGFLAHLPDLERLTGGPVAQWGLDLQLRSGEAISLGAPPSLLPPVSARDLVLRAVHPAALRHDLLDDCIIPAVARLQRGVLAPIGAPDVVQIGDPPRKPRVNVIIPLYKNLRFLRFQIAAFAQDASFRADASLLFVLDSPEQRAELEHLLRGLYGIYDLPATMVVMPVNAGYASANNAGVLASDPSAKAVLLLNSDVIPCAPGWLRAMLRSLERDDRTCAVGPKLLFEDGSVQHAGLFFAREGAQGDWLNGHYGKGMPRRFPSVERAGEVPGVTGASLLVRRDAFDAAGGLCADYVVGDYEDSDLCLRLRALGGTIRYAPEAELYHFERQSIVGHGGYARTLACAHNRRIHHLRWDTAISALMNQFSGDGAQRPKR</sequence>
<evidence type="ECO:0000256" key="2">
    <source>
        <dbReference type="ARBA" id="ARBA00022676"/>
    </source>
</evidence>
<keyword evidence="5" id="KW-1185">Reference proteome</keyword>
<protein>
    <submittedName>
        <fullName evidence="4">Glycosyltransferase family 2 protein</fullName>
    </submittedName>
</protein>
<name>A0A502EQZ4_9PROT</name>
<reference evidence="4 5" key="1">
    <citation type="journal article" date="2019" name="Environ. Microbiol.">
        <title>Species interactions and distinct microbial communities in high Arctic permafrost affected cryosols are associated with the CH4 and CO2 gas fluxes.</title>
        <authorList>
            <person name="Altshuler I."/>
            <person name="Hamel J."/>
            <person name="Turney S."/>
            <person name="Magnuson E."/>
            <person name="Levesque R."/>
            <person name="Greer C."/>
            <person name="Whyte L.G."/>
        </authorList>
    </citation>
    <scope>NUCLEOTIDE SEQUENCE [LARGE SCALE GENOMIC DNA]</scope>
    <source>
        <strain evidence="4 5">S9.3B</strain>
    </source>
</reference>
<evidence type="ECO:0000313" key="4">
    <source>
        <dbReference type="EMBL" id="TPG38920.1"/>
    </source>
</evidence>
<organism evidence="4 5">
    <name type="scientific">Muricoccus nepalensis</name>
    <dbReference type="NCBI Taxonomy" id="1854500"/>
    <lineage>
        <taxon>Bacteria</taxon>
        <taxon>Pseudomonadati</taxon>
        <taxon>Pseudomonadota</taxon>
        <taxon>Alphaproteobacteria</taxon>
        <taxon>Acetobacterales</taxon>
        <taxon>Roseomonadaceae</taxon>
        <taxon>Muricoccus</taxon>
    </lineage>
</organism>
<dbReference type="SUPFAM" id="SSF53448">
    <property type="entry name" value="Nucleotide-diphospho-sugar transferases"/>
    <property type="match status" value="1"/>
</dbReference>
<dbReference type="Gene3D" id="3.90.550.10">
    <property type="entry name" value="Spore Coat Polysaccharide Biosynthesis Protein SpsA, Chain A"/>
    <property type="match status" value="1"/>
</dbReference>
<evidence type="ECO:0000256" key="3">
    <source>
        <dbReference type="ARBA" id="ARBA00022679"/>
    </source>
</evidence>
<dbReference type="Proteomes" id="UP000317078">
    <property type="component" value="Unassembled WGS sequence"/>
</dbReference>
<dbReference type="Pfam" id="PF13641">
    <property type="entry name" value="Glyco_tranf_2_3"/>
    <property type="match status" value="1"/>
</dbReference>
<accession>A0A502EQZ4</accession>
<dbReference type="PANTHER" id="PTHR43179:SF12">
    <property type="entry name" value="GALACTOFURANOSYLTRANSFERASE GLFT2"/>
    <property type="match status" value="1"/>
</dbReference>
<comment type="similarity">
    <text evidence="1">Belongs to the glycosyltransferase 2 family.</text>
</comment>
<proteinExistence type="inferred from homology"/>
<dbReference type="EMBL" id="RCZP01000074">
    <property type="protein sequence ID" value="TPG38920.1"/>
    <property type="molecule type" value="Genomic_DNA"/>
</dbReference>
<dbReference type="OrthoDB" id="9783791at2"/>
<dbReference type="PANTHER" id="PTHR43179">
    <property type="entry name" value="RHAMNOSYLTRANSFERASE WBBL"/>
    <property type="match status" value="1"/>
</dbReference>
<dbReference type="GO" id="GO:0016757">
    <property type="term" value="F:glycosyltransferase activity"/>
    <property type="evidence" value="ECO:0007669"/>
    <property type="project" value="UniProtKB-KW"/>
</dbReference>
<comment type="caution">
    <text evidence="4">The sequence shown here is derived from an EMBL/GenBank/DDBJ whole genome shotgun (WGS) entry which is preliminary data.</text>
</comment>
<evidence type="ECO:0000256" key="1">
    <source>
        <dbReference type="ARBA" id="ARBA00006739"/>
    </source>
</evidence>
<keyword evidence="2" id="KW-0328">Glycosyltransferase</keyword>
<gene>
    <name evidence="4" type="ORF">EAH89_29230</name>
</gene>
<keyword evidence="3 4" id="KW-0808">Transferase</keyword>
<dbReference type="AlphaFoldDB" id="A0A502EQZ4"/>
<dbReference type="RefSeq" id="WP_140887469.1">
    <property type="nucleotide sequence ID" value="NZ_RCZP01000074.1"/>
</dbReference>
<dbReference type="InterPro" id="IPR029044">
    <property type="entry name" value="Nucleotide-diphossugar_trans"/>
</dbReference>
<evidence type="ECO:0000313" key="5">
    <source>
        <dbReference type="Proteomes" id="UP000317078"/>
    </source>
</evidence>